<feature type="compositionally biased region" description="Polar residues" evidence="1">
    <location>
        <begin position="198"/>
        <end position="221"/>
    </location>
</feature>
<feature type="region of interest" description="Disordered" evidence="1">
    <location>
        <begin position="197"/>
        <end position="221"/>
    </location>
</feature>
<dbReference type="Proteomes" id="UP000278807">
    <property type="component" value="Unassembled WGS sequence"/>
</dbReference>
<proteinExistence type="predicted"/>
<sequence length="221" mass="24321">MFAISWAGRLAFSVIEAPFARPGRPSKRVSIPLYLQERINLPLNSDMVLPTKIPRLEVNSNQNSDPLRGLNILQLLSLPPETVFEWLRLSYALKTGGFLNEPSIPRPDELLPNFSLAFTSHDENPSSTLFTQKNWWRQSASTLVPLNSSLNLPPFGGNEGEMSELNKPLELTTSRVMTSTSTVTNASTSDLINANDRGISTSPMCTPTQSAIETAPSASEY</sequence>
<evidence type="ECO:0000313" key="3">
    <source>
        <dbReference type="Proteomes" id="UP000278807"/>
    </source>
</evidence>
<evidence type="ECO:0000313" key="4">
    <source>
        <dbReference type="WBParaSite" id="HNAJ_0001132201-mRNA-1"/>
    </source>
</evidence>
<organism evidence="4">
    <name type="scientific">Rodentolepis nana</name>
    <name type="common">Dwarf tapeworm</name>
    <name type="synonym">Hymenolepis nana</name>
    <dbReference type="NCBI Taxonomy" id="102285"/>
    <lineage>
        <taxon>Eukaryota</taxon>
        <taxon>Metazoa</taxon>
        <taxon>Spiralia</taxon>
        <taxon>Lophotrochozoa</taxon>
        <taxon>Platyhelminthes</taxon>
        <taxon>Cestoda</taxon>
        <taxon>Eucestoda</taxon>
        <taxon>Cyclophyllidea</taxon>
        <taxon>Hymenolepididae</taxon>
        <taxon>Rodentolepis</taxon>
    </lineage>
</organism>
<accession>A0A0R3TU97</accession>
<name>A0A0R3TU97_RODNA</name>
<evidence type="ECO:0000256" key="1">
    <source>
        <dbReference type="SAM" id="MobiDB-lite"/>
    </source>
</evidence>
<reference evidence="2 3" key="2">
    <citation type="submission" date="2018-11" db="EMBL/GenBank/DDBJ databases">
        <authorList>
            <consortium name="Pathogen Informatics"/>
        </authorList>
    </citation>
    <scope>NUCLEOTIDE SEQUENCE [LARGE SCALE GENOMIC DNA]</scope>
</reference>
<gene>
    <name evidence="2" type="ORF">HNAJ_LOCUS11312</name>
</gene>
<reference evidence="4" key="1">
    <citation type="submission" date="2017-02" db="UniProtKB">
        <authorList>
            <consortium name="WormBaseParasite"/>
        </authorList>
    </citation>
    <scope>IDENTIFICATION</scope>
</reference>
<protein>
    <submittedName>
        <fullName evidence="2 4">Uncharacterized protein</fullName>
    </submittedName>
</protein>
<dbReference type="AlphaFoldDB" id="A0A0R3TU97"/>
<evidence type="ECO:0000313" key="2">
    <source>
        <dbReference type="EMBL" id="VDO10118.1"/>
    </source>
</evidence>
<dbReference type="EMBL" id="UZAE01013501">
    <property type="protein sequence ID" value="VDO10118.1"/>
    <property type="molecule type" value="Genomic_DNA"/>
</dbReference>
<dbReference type="WBParaSite" id="HNAJ_0001132201-mRNA-1">
    <property type="protein sequence ID" value="HNAJ_0001132201-mRNA-1"/>
    <property type="gene ID" value="HNAJ_0001132201"/>
</dbReference>
<keyword evidence="3" id="KW-1185">Reference proteome</keyword>
<dbReference type="OrthoDB" id="6436112at2759"/>